<dbReference type="Proteomes" id="UP001501074">
    <property type="component" value="Unassembled WGS sequence"/>
</dbReference>
<proteinExistence type="predicted"/>
<evidence type="ECO:0000313" key="2">
    <source>
        <dbReference type="Proteomes" id="UP001501074"/>
    </source>
</evidence>
<reference evidence="2" key="1">
    <citation type="journal article" date="2019" name="Int. J. Syst. Evol. Microbiol.">
        <title>The Global Catalogue of Microorganisms (GCM) 10K type strain sequencing project: providing services to taxonomists for standard genome sequencing and annotation.</title>
        <authorList>
            <consortium name="The Broad Institute Genomics Platform"/>
            <consortium name="The Broad Institute Genome Sequencing Center for Infectious Disease"/>
            <person name="Wu L."/>
            <person name="Ma J."/>
        </authorList>
    </citation>
    <scope>NUCLEOTIDE SEQUENCE [LARGE SCALE GENOMIC DNA]</scope>
    <source>
        <strain evidence="2">JCM 16902</strain>
    </source>
</reference>
<evidence type="ECO:0008006" key="3">
    <source>
        <dbReference type="Google" id="ProtNLM"/>
    </source>
</evidence>
<comment type="caution">
    <text evidence="1">The sequence shown here is derived from an EMBL/GenBank/DDBJ whole genome shotgun (WGS) entry which is preliminary data.</text>
</comment>
<evidence type="ECO:0000313" key="1">
    <source>
        <dbReference type="EMBL" id="GAA3595733.1"/>
    </source>
</evidence>
<organism evidence="1 2">
    <name type="scientific">Kineosporia mesophila</name>
    <dbReference type="NCBI Taxonomy" id="566012"/>
    <lineage>
        <taxon>Bacteria</taxon>
        <taxon>Bacillati</taxon>
        <taxon>Actinomycetota</taxon>
        <taxon>Actinomycetes</taxon>
        <taxon>Kineosporiales</taxon>
        <taxon>Kineosporiaceae</taxon>
        <taxon>Kineosporia</taxon>
    </lineage>
</organism>
<name>A0ABP6Z3N0_9ACTN</name>
<gene>
    <name evidence="1" type="ORF">GCM10022223_08660</name>
</gene>
<sequence length="72" mass="7625">MQATVYRYDAETGSGSVLTDSGDVLPFTARALEPSGLRHLRPGQRLSAVREGDEIVSLRLGTIGSADHPDAS</sequence>
<dbReference type="RefSeq" id="WP_231487392.1">
    <property type="nucleotide sequence ID" value="NZ_BAAAZO010000001.1"/>
</dbReference>
<accession>A0ABP6Z3N0</accession>
<dbReference type="EMBL" id="BAAAZO010000001">
    <property type="protein sequence ID" value="GAA3595733.1"/>
    <property type="molecule type" value="Genomic_DNA"/>
</dbReference>
<protein>
    <recommendedName>
        <fullName evidence="3">Cold shock CspA family protein</fullName>
    </recommendedName>
</protein>
<keyword evidence="2" id="KW-1185">Reference proteome</keyword>